<name>A0A0S4JUE9_BODSA</name>
<dbReference type="EMBL" id="CYKH01002178">
    <property type="protein sequence ID" value="CUG93657.1"/>
    <property type="molecule type" value="Genomic_DNA"/>
</dbReference>
<dbReference type="InterPro" id="IPR011704">
    <property type="entry name" value="ATPase_dyneun-rel_AAA"/>
</dbReference>
<dbReference type="PANTHER" id="PTHR21610:SF9">
    <property type="entry name" value="VON WILLEBRAND FACTOR A DOMAIN-CONTAINING PROTEIN 8"/>
    <property type="match status" value="1"/>
</dbReference>
<dbReference type="SUPFAM" id="SSF52540">
    <property type="entry name" value="P-loop containing nucleoside triphosphate hydrolases"/>
    <property type="match status" value="3"/>
</dbReference>
<accession>A0A0S4JUE9</accession>
<dbReference type="GO" id="GO:0005524">
    <property type="term" value="F:ATP binding"/>
    <property type="evidence" value="ECO:0007669"/>
    <property type="project" value="InterPro"/>
</dbReference>
<dbReference type="Gene3D" id="3.40.50.300">
    <property type="entry name" value="P-loop containing nucleotide triphosphate hydrolases"/>
    <property type="match status" value="3"/>
</dbReference>
<dbReference type="OrthoDB" id="5186at2759"/>
<proteinExistence type="predicted"/>
<feature type="non-terminal residue" evidence="2">
    <location>
        <position position="788"/>
    </location>
</feature>
<keyword evidence="3" id="KW-1185">Reference proteome</keyword>
<dbReference type="GO" id="GO:0005737">
    <property type="term" value="C:cytoplasm"/>
    <property type="evidence" value="ECO:0007669"/>
    <property type="project" value="TreeGrafter"/>
</dbReference>
<reference evidence="3" key="1">
    <citation type="submission" date="2015-09" db="EMBL/GenBank/DDBJ databases">
        <authorList>
            <consortium name="Pathogen Informatics"/>
        </authorList>
    </citation>
    <scope>NUCLEOTIDE SEQUENCE [LARGE SCALE GENOMIC DNA]</scope>
    <source>
        <strain evidence="3">Lake Konstanz</strain>
    </source>
</reference>
<feature type="domain" description="ATPase dynein-related AAA" evidence="1">
    <location>
        <begin position="380"/>
        <end position="480"/>
    </location>
</feature>
<dbReference type="InterPro" id="IPR039891">
    <property type="entry name" value="VWA8"/>
</dbReference>
<dbReference type="PANTHER" id="PTHR21610">
    <property type="entry name" value="VON WILLEBRAND FACTOR A DOMAIN-CONTAINING PROTEIN 8"/>
    <property type="match status" value="1"/>
</dbReference>
<dbReference type="Pfam" id="PF07728">
    <property type="entry name" value="AAA_5"/>
    <property type="match status" value="3"/>
</dbReference>
<dbReference type="Proteomes" id="UP000051952">
    <property type="component" value="Unassembled WGS sequence"/>
</dbReference>
<evidence type="ECO:0000259" key="1">
    <source>
        <dbReference type="Pfam" id="PF07728"/>
    </source>
</evidence>
<evidence type="ECO:0000313" key="2">
    <source>
        <dbReference type="EMBL" id="CUG93657.1"/>
    </source>
</evidence>
<dbReference type="GO" id="GO:0016887">
    <property type="term" value="F:ATP hydrolysis activity"/>
    <property type="evidence" value="ECO:0007669"/>
    <property type="project" value="InterPro"/>
</dbReference>
<protein>
    <recommendedName>
        <fullName evidence="1">ATPase dynein-related AAA domain-containing protein</fullName>
    </recommendedName>
</protein>
<dbReference type="OMA" id="KGHDIKQ"/>
<evidence type="ECO:0000313" key="3">
    <source>
        <dbReference type="Proteomes" id="UP000051952"/>
    </source>
</evidence>
<feature type="domain" description="ATPase dynein-related AAA" evidence="1">
    <location>
        <begin position="707"/>
        <end position="786"/>
    </location>
</feature>
<sequence>MASKYLQIGRVRKEISAQHDIKLVPKFTDALIQEYFPRPNTAAGQQVLQHLQWLMQKDILGQDMFLLGSPGPFRRRLVKYYCFLAKRELETLVITADTSESDLKERREILGGTVYYTDQGPLKAAIHGRLLLIEDVHKAERNVLPTLNNLLENREMNLPSGRRLVHHKSAAAARGGDSNSNSVADQNAAAVVCSKDFRVAALGSPVPLFPGYTLDPPFRSRFQGRLVEDPIAELDALEQLVALGVSLPQELFVTATELLASLPWPPRASNLSAGHVGDVLVSTSEGGDEGTPQAPALSSGMCFAPHTAVHTIAKKFQHCTTKEQLASAVTSSFPVSSLMPQQLTQLSARLRQTLEQHPPAVSSVAAGITTLTHSIAAKRHVCLVGPRGCGKTTAVVEVLTSQNIPFTVFHCFKDMTFGDLLERRVLDKQGNSSWQSGPIVDAARRGCCVVIDGLHRAPPGILGALSGLMQDRALSLPSGEVLQLGGGGGPGTNGFFVVGVAECCSVDFPWINTETATLFDDFVELSTPLITSVLDEHGLQHVFPSEDAQSKFVTMITALSEHVALSPRTLRLLMQRLTSAPTVRRDDAWFVRDLLSRTLMLPFLPATVRQPINVALDAFVGKTTPLLQTVSVDVDIATRTVSIGGVVVAQGSLTEVDESLVPYAPNFVVIPSQARILHGIAEELSSIEQSPPTKDSAIATKRRVQQHFLLIGNQGTGKNKLCDALLHLLWREREYMQLNRDTTVQSLTMTPSVESGSMKWELSPLLEGIRTGRCVVVDEADKAPLEAV</sequence>
<dbReference type="InterPro" id="IPR027417">
    <property type="entry name" value="P-loop_NTPase"/>
</dbReference>
<gene>
    <name evidence="2" type="ORF">BSAL_44020</name>
</gene>
<dbReference type="AlphaFoldDB" id="A0A0S4JUE9"/>
<organism evidence="2 3">
    <name type="scientific">Bodo saltans</name>
    <name type="common">Flagellated protozoan</name>
    <dbReference type="NCBI Taxonomy" id="75058"/>
    <lineage>
        <taxon>Eukaryota</taxon>
        <taxon>Discoba</taxon>
        <taxon>Euglenozoa</taxon>
        <taxon>Kinetoplastea</taxon>
        <taxon>Metakinetoplastina</taxon>
        <taxon>Eubodonida</taxon>
        <taxon>Bodonidae</taxon>
        <taxon>Bodo</taxon>
    </lineage>
</organism>
<feature type="domain" description="ATPase dynein-related AAA" evidence="1">
    <location>
        <begin position="63"/>
        <end position="222"/>
    </location>
</feature>
<dbReference type="VEuPathDB" id="TriTrypDB:BSAL_44020"/>